<name>A0A7I7MHC3_9MYCO</name>
<accession>A0A7I7MHC3</accession>
<gene>
    <name evidence="2" type="ORF">MPSYJ_49770</name>
</gene>
<feature type="transmembrane region" description="Helical" evidence="1">
    <location>
        <begin position="13"/>
        <end position="31"/>
    </location>
</feature>
<keyword evidence="3" id="KW-1185">Reference proteome</keyword>
<dbReference type="AlphaFoldDB" id="A0A7I7MHC3"/>
<evidence type="ECO:0000256" key="1">
    <source>
        <dbReference type="SAM" id="Phobius"/>
    </source>
</evidence>
<feature type="transmembrane region" description="Helical" evidence="1">
    <location>
        <begin position="43"/>
        <end position="61"/>
    </location>
</feature>
<dbReference type="KEGG" id="mpsc:MPSYJ_49770"/>
<dbReference type="Proteomes" id="UP000466514">
    <property type="component" value="Chromosome"/>
</dbReference>
<feature type="transmembrane region" description="Helical" evidence="1">
    <location>
        <begin position="73"/>
        <end position="93"/>
    </location>
</feature>
<sequence>MGTVGKEKALMESTVAALTVLVVLSAWHLRNRRHPGWLASPDGRFFIFCGYALVAVAAYWLQSAPTATTWEWAFGNLWALAAMIAFVLGFGHLNRVTAEHAWAAQQVETLAHSDAATN</sequence>
<evidence type="ECO:0000313" key="3">
    <source>
        <dbReference type="Proteomes" id="UP000466514"/>
    </source>
</evidence>
<keyword evidence="1" id="KW-0812">Transmembrane</keyword>
<dbReference type="EMBL" id="AP022574">
    <property type="protein sequence ID" value="BBX71516.1"/>
    <property type="molecule type" value="Genomic_DNA"/>
</dbReference>
<organism evidence="2 3">
    <name type="scientific">Mycolicibacterium psychrotolerans</name>
    <dbReference type="NCBI Taxonomy" id="216929"/>
    <lineage>
        <taxon>Bacteria</taxon>
        <taxon>Bacillati</taxon>
        <taxon>Actinomycetota</taxon>
        <taxon>Actinomycetes</taxon>
        <taxon>Mycobacteriales</taxon>
        <taxon>Mycobacteriaceae</taxon>
        <taxon>Mycolicibacterium</taxon>
    </lineage>
</organism>
<dbReference type="RefSeq" id="WP_407664242.1">
    <property type="nucleotide sequence ID" value="NZ_AP022574.1"/>
</dbReference>
<evidence type="ECO:0000313" key="2">
    <source>
        <dbReference type="EMBL" id="BBX71516.1"/>
    </source>
</evidence>
<keyword evidence="1" id="KW-1133">Transmembrane helix</keyword>
<proteinExistence type="predicted"/>
<keyword evidence="1" id="KW-0472">Membrane</keyword>
<protein>
    <submittedName>
        <fullName evidence="2">Uncharacterized protein</fullName>
    </submittedName>
</protein>
<reference evidence="2 3" key="1">
    <citation type="journal article" date="2019" name="Emerg. Microbes Infect.">
        <title>Comprehensive subspecies identification of 175 nontuberculous mycobacteria species based on 7547 genomic profiles.</title>
        <authorList>
            <person name="Matsumoto Y."/>
            <person name="Kinjo T."/>
            <person name="Motooka D."/>
            <person name="Nabeya D."/>
            <person name="Jung N."/>
            <person name="Uechi K."/>
            <person name="Horii T."/>
            <person name="Iida T."/>
            <person name="Fujita J."/>
            <person name="Nakamura S."/>
        </authorList>
    </citation>
    <scope>NUCLEOTIDE SEQUENCE [LARGE SCALE GENOMIC DNA]</scope>
    <source>
        <strain evidence="2 3">JCM 13323</strain>
    </source>
</reference>